<keyword evidence="1" id="KW-1133">Transmembrane helix</keyword>
<dbReference type="Pfam" id="PF01569">
    <property type="entry name" value="PAP2"/>
    <property type="match status" value="1"/>
</dbReference>
<evidence type="ECO:0000259" key="2">
    <source>
        <dbReference type="SMART" id="SM00014"/>
    </source>
</evidence>
<keyword evidence="1" id="KW-0812">Transmembrane</keyword>
<feature type="transmembrane region" description="Helical" evidence="1">
    <location>
        <begin position="57"/>
        <end position="80"/>
    </location>
</feature>
<feature type="transmembrane region" description="Helical" evidence="1">
    <location>
        <begin position="126"/>
        <end position="145"/>
    </location>
</feature>
<protein>
    <submittedName>
        <fullName evidence="3">Phosphatase PAP2 family protein</fullName>
    </submittedName>
</protein>
<name>A0A371X3M8_9HYPH</name>
<feature type="transmembrane region" description="Helical" evidence="1">
    <location>
        <begin position="151"/>
        <end position="169"/>
    </location>
</feature>
<gene>
    <name evidence="3" type="ORF">DY251_20340</name>
</gene>
<reference evidence="4" key="1">
    <citation type="submission" date="2018-08" db="EMBL/GenBank/DDBJ databases">
        <authorList>
            <person name="Im W.T."/>
        </authorList>
    </citation>
    <scope>NUCLEOTIDE SEQUENCE [LARGE SCALE GENOMIC DNA]</scope>
    <source>
        <strain evidence="4">LA-28</strain>
    </source>
</reference>
<dbReference type="RefSeq" id="WP_116625739.1">
    <property type="nucleotide sequence ID" value="NZ_QURN01000025.1"/>
</dbReference>
<keyword evidence="1" id="KW-0472">Membrane</keyword>
<dbReference type="Gene3D" id="1.20.144.10">
    <property type="entry name" value="Phosphatidic acid phosphatase type 2/haloperoxidase"/>
    <property type="match status" value="1"/>
</dbReference>
<comment type="caution">
    <text evidence="3">The sequence shown here is derived from an EMBL/GenBank/DDBJ whole genome shotgun (WGS) entry which is preliminary data.</text>
</comment>
<dbReference type="Proteomes" id="UP000262379">
    <property type="component" value="Unassembled WGS sequence"/>
</dbReference>
<evidence type="ECO:0000256" key="1">
    <source>
        <dbReference type="SAM" id="Phobius"/>
    </source>
</evidence>
<feature type="transmembrane region" description="Helical" evidence="1">
    <location>
        <begin position="20"/>
        <end position="45"/>
    </location>
</feature>
<keyword evidence="4" id="KW-1185">Reference proteome</keyword>
<dbReference type="SUPFAM" id="SSF48317">
    <property type="entry name" value="Acid phosphatase/Vanadium-dependent haloperoxidase"/>
    <property type="match status" value="1"/>
</dbReference>
<accession>A0A371X3M8</accession>
<proteinExistence type="predicted"/>
<dbReference type="PANTHER" id="PTHR14969">
    <property type="entry name" value="SPHINGOSINE-1-PHOSPHATE PHOSPHOHYDROLASE"/>
    <property type="match status" value="1"/>
</dbReference>
<feature type="transmembrane region" description="Helical" evidence="1">
    <location>
        <begin position="100"/>
        <end position="119"/>
    </location>
</feature>
<sequence length="183" mass="19734">MYELDASVTHSMNGLAGHSAAIDFLMIWLSAVGVPLMVLAVVVQWWRRADRSHTRHVLVGAGLSFLLGLALNQFILLFVHRMRPYDGGITHLLIAPSADPSFPSDHATASFAIAAAFLLHGMRRAGFGIAAAAGLIAFSRIYLGTHYVTDVLGGALTGILAAIIVRAAYRENTRIDRWVTGIL</sequence>
<organism evidence="3 4">
    <name type="scientific">Mesorhizobium denitrificans</name>
    <dbReference type="NCBI Taxonomy" id="2294114"/>
    <lineage>
        <taxon>Bacteria</taxon>
        <taxon>Pseudomonadati</taxon>
        <taxon>Pseudomonadota</taxon>
        <taxon>Alphaproteobacteria</taxon>
        <taxon>Hyphomicrobiales</taxon>
        <taxon>Phyllobacteriaceae</taxon>
        <taxon>Mesorhizobium</taxon>
    </lineage>
</organism>
<dbReference type="InterPro" id="IPR000326">
    <property type="entry name" value="PAP2/HPO"/>
</dbReference>
<dbReference type="AlphaFoldDB" id="A0A371X3M8"/>
<evidence type="ECO:0000313" key="4">
    <source>
        <dbReference type="Proteomes" id="UP000262379"/>
    </source>
</evidence>
<dbReference type="InterPro" id="IPR036938">
    <property type="entry name" value="PAP2/HPO_sf"/>
</dbReference>
<dbReference type="SMART" id="SM00014">
    <property type="entry name" value="acidPPc"/>
    <property type="match status" value="1"/>
</dbReference>
<feature type="domain" description="Phosphatidic acid phosphatase type 2/haloperoxidase" evidence="2">
    <location>
        <begin position="56"/>
        <end position="166"/>
    </location>
</feature>
<dbReference type="EMBL" id="QURN01000025">
    <property type="protein sequence ID" value="RFC63838.1"/>
    <property type="molecule type" value="Genomic_DNA"/>
</dbReference>
<evidence type="ECO:0000313" key="3">
    <source>
        <dbReference type="EMBL" id="RFC63838.1"/>
    </source>
</evidence>
<dbReference type="PANTHER" id="PTHR14969:SF13">
    <property type="entry name" value="AT30094P"/>
    <property type="match status" value="1"/>
</dbReference>